<feature type="region of interest" description="Disordered" evidence="1">
    <location>
        <begin position="255"/>
        <end position="310"/>
    </location>
</feature>
<dbReference type="EMBL" id="CP068439">
    <property type="protein sequence ID" value="QQX76171.1"/>
    <property type="molecule type" value="Genomic_DNA"/>
</dbReference>
<dbReference type="Proteomes" id="UP000629420">
    <property type="component" value="Chromosome"/>
</dbReference>
<feature type="compositionally biased region" description="Basic residues" evidence="1">
    <location>
        <begin position="301"/>
        <end position="310"/>
    </location>
</feature>
<proteinExistence type="predicted"/>
<evidence type="ECO:0000313" key="2">
    <source>
        <dbReference type="EMBL" id="QQX76171.1"/>
    </source>
</evidence>
<name>A0ABX7DRC6_9FLAO</name>
<evidence type="ECO:0000313" key="3">
    <source>
        <dbReference type="Proteomes" id="UP000629420"/>
    </source>
</evidence>
<dbReference type="Pfam" id="PF20245">
    <property type="entry name" value="DUF6600"/>
    <property type="match status" value="1"/>
</dbReference>
<protein>
    <submittedName>
        <fullName evidence="2">Uncharacterized protein</fullName>
    </submittedName>
</protein>
<evidence type="ECO:0000256" key="1">
    <source>
        <dbReference type="SAM" id="MobiDB-lite"/>
    </source>
</evidence>
<gene>
    <name evidence="2" type="ORF">JK629_12645</name>
</gene>
<reference evidence="2 3" key="1">
    <citation type="submission" date="2021-01" db="EMBL/GenBank/DDBJ databases">
        <title>Aequorivita sp. strain KX20305, a bacterium isolated from the sediment collected at a cold seep field in South China Sea.</title>
        <authorList>
            <person name="Zhang H."/>
            <person name="Li C."/>
        </authorList>
    </citation>
    <scope>NUCLEOTIDE SEQUENCE [LARGE SCALE GENOMIC DNA]</scope>
    <source>
        <strain evidence="2 3">KX20305</strain>
    </source>
</reference>
<keyword evidence="3" id="KW-1185">Reference proteome</keyword>
<organism evidence="2 3">
    <name type="scientific">Aequorivita iocasae</name>
    <dbReference type="NCBI Taxonomy" id="2803865"/>
    <lineage>
        <taxon>Bacteria</taxon>
        <taxon>Pseudomonadati</taxon>
        <taxon>Bacteroidota</taxon>
        <taxon>Flavobacteriia</taxon>
        <taxon>Flavobacteriales</taxon>
        <taxon>Flavobacteriaceae</taxon>
        <taxon>Aequorivita</taxon>
    </lineage>
</organism>
<accession>A0ABX7DRC6</accession>
<feature type="compositionally biased region" description="Basic and acidic residues" evidence="1">
    <location>
        <begin position="267"/>
        <end position="289"/>
    </location>
</feature>
<sequence length="310" mass="36931">MKRPITYKLKVLILVFGLSLGMQEKLSAQQIEVSITYQDFYDGLSPFGIWINYPGYGHVWHPSVDGNFQPYFTNGHWEYCSEGWIWVSLYSWGWAPFHYGRWIYDYHYGWLWVPGYEWAPAWVIWGEIDNYYAWAPLMPSVNVILWYGTWRPPGIIYWNVVDRRYIHDKDISNRGRSNLDEGFIGRIKTNTNYGNTRYHDQFYAKGPEIAEVERSTNRKIDPIPLRELKNASPTTRKEKELQVYRPRIITPEPRTYRNIDEISPDPLRNKIDRYKTDRLQQNRNVEKLPVRKAPTNSPRGRTNKLNKSRN</sequence>
<dbReference type="InterPro" id="IPR046535">
    <property type="entry name" value="DUF6600"/>
</dbReference>
<dbReference type="RefSeq" id="WP_202335981.1">
    <property type="nucleotide sequence ID" value="NZ_CP068439.1"/>
</dbReference>